<evidence type="ECO:0000256" key="8">
    <source>
        <dbReference type="ARBA" id="ARBA00023288"/>
    </source>
</evidence>
<evidence type="ECO:0000256" key="4">
    <source>
        <dbReference type="ARBA" id="ARBA00022729"/>
    </source>
</evidence>
<organism evidence="14 15">
    <name type="scientific">Heterocephalus glaber</name>
    <name type="common">Naked mole rat</name>
    <dbReference type="NCBI Taxonomy" id="10181"/>
    <lineage>
        <taxon>Eukaryota</taxon>
        <taxon>Metazoa</taxon>
        <taxon>Chordata</taxon>
        <taxon>Craniata</taxon>
        <taxon>Vertebrata</taxon>
        <taxon>Euteleostomi</taxon>
        <taxon>Mammalia</taxon>
        <taxon>Eutheria</taxon>
        <taxon>Euarchontoglires</taxon>
        <taxon>Glires</taxon>
        <taxon>Rodentia</taxon>
        <taxon>Hystricomorpha</taxon>
        <taxon>Bathyergidae</taxon>
        <taxon>Heterocephalus</taxon>
    </lineage>
</organism>
<dbReference type="SMART" id="SM00134">
    <property type="entry name" value="LU"/>
    <property type="match status" value="1"/>
</dbReference>
<comment type="subcellular location">
    <subcellularLocation>
        <location evidence="1">Cell membrane</location>
        <topology evidence="1">Lipid-anchor</topology>
        <topology evidence="1">GPI-anchor</topology>
    </subcellularLocation>
</comment>
<dbReference type="PANTHER" id="PTHR10036">
    <property type="entry name" value="CD59 GLYCOPROTEIN"/>
    <property type="match status" value="1"/>
</dbReference>
<dbReference type="InterPro" id="IPR016054">
    <property type="entry name" value="LY6_UPA_recep-like"/>
</dbReference>
<keyword evidence="6" id="KW-1015">Disulfide bond</keyword>
<dbReference type="InterPro" id="IPR045860">
    <property type="entry name" value="Snake_toxin-like_sf"/>
</dbReference>
<keyword evidence="8" id="KW-0449">Lipoprotein</keyword>
<evidence type="ECO:0000256" key="1">
    <source>
        <dbReference type="ARBA" id="ARBA00004609"/>
    </source>
</evidence>
<sequence length="113" mass="12888">VLLYHALFPILGFSLTCYQCPNTTPKCIETKLCTPNLDACLAAKSVHRQCWRYANCHLQFLKERLEETQVLYRCCQKDLCNTELEDEEEDGTAALSGKTVLLVTPFLTSVWNL</sequence>
<proteinExistence type="predicted"/>
<accession>G5BKJ5</accession>
<evidence type="ECO:0000256" key="7">
    <source>
        <dbReference type="ARBA" id="ARBA00023180"/>
    </source>
</evidence>
<dbReference type="Gene3D" id="2.10.60.10">
    <property type="entry name" value="CD59"/>
    <property type="match status" value="1"/>
</dbReference>
<feature type="domain" description="UPAR/Ly6" evidence="13">
    <location>
        <begin position="15"/>
        <end position="94"/>
    </location>
</feature>
<feature type="non-terminal residue" evidence="14">
    <location>
        <position position="113"/>
    </location>
</feature>
<keyword evidence="5" id="KW-0472">Membrane</keyword>
<dbReference type="InParanoid" id="G5BKJ5"/>
<gene>
    <name evidence="14" type="ORF">GW7_18984</name>
</gene>
<evidence type="ECO:0000256" key="3">
    <source>
        <dbReference type="ARBA" id="ARBA00022622"/>
    </source>
</evidence>
<keyword evidence="4 12" id="KW-0732">Signal</keyword>
<dbReference type="GO" id="GO:0001848">
    <property type="term" value="F:complement binding"/>
    <property type="evidence" value="ECO:0007669"/>
    <property type="project" value="TreeGrafter"/>
</dbReference>
<evidence type="ECO:0000313" key="14">
    <source>
        <dbReference type="EMBL" id="EHB09806.1"/>
    </source>
</evidence>
<dbReference type="AlphaFoldDB" id="G5BKJ5"/>
<keyword evidence="7" id="KW-0325">Glycoprotein</keyword>
<protein>
    <recommendedName>
        <fullName evidence="10">MAC-inhibitory protein</fullName>
    </recommendedName>
    <alternativeName>
        <fullName evidence="11">Membrane attack complex inhibition factor</fullName>
    </alternativeName>
    <alternativeName>
        <fullName evidence="9">Protectin</fullName>
    </alternativeName>
</protein>
<reference evidence="14 15" key="1">
    <citation type="journal article" date="2011" name="Nature">
        <title>Genome sequencing reveals insights into physiology and longevity of the naked mole rat.</title>
        <authorList>
            <person name="Kim E.B."/>
            <person name="Fang X."/>
            <person name="Fushan A.A."/>
            <person name="Huang Z."/>
            <person name="Lobanov A.V."/>
            <person name="Han L."/>
            <person name="Marino S.M."/>
            <person name="Sun X."/>
            <person name="Turanov A.A."/>
            <person name="Yang P."/>
            <person name="Yim S.H."/>
            <person name="Zhao X."/>
            <person name="Kasaikina M.V."/>
            <person name="Stoletzki N."/>
            <person name="Peng C."/>
            <person name="Polak P."/>
            <person name="Xiong Z."/>
            <person name="Kiezun A."/>
            <person name="Zhu Y."/>
            <person name="Chen Y."/>
            <person name="Kryukov G.V."/>
            <person name="Zhang Q."/>
            <person name="Peshkin L."/>
            <person name="Yang L."/>
            <person name="Bronson R.T."/>
            <person name="Buffenstein R."/>
            <person name="Wang B."/>
            <person name="Han C."/>
            <person name="Li Q."/>
            <person name="Chen L."/>
            <person name="Zhao W."/>
            <person name="Sunyaev S.R."/>
            <person name="Park T.J."/>
            <person name="Zhang G."/>
            <person name="Wang J."/>
            <person name="Gladyshev V.N."/>
        </authorList>
    </citation>
    <scope>NUCLEOTIDE SEQUENCE [LARGE SCALE GENOMIC DNA]</scope>
</reference>
<feature type="signal peptide" evidence="12">
    <location>
        <begin position="1"/>
        <end position="18"/>
    </location>
</feature>
<dbReference type="EMBL" id="JH170760">
    <property type="protein sequence ID" value="EHB09806.1"/>
    <property type="molecule type" value="Genomic_DNA"/>
</dbReference>
<dbReference type="InterPro" id="IPR056949">
    <property type="entry name" value="CD59"/>
</dbReference>
<dbReference type="STRING" id="10181.G5BKJ5"/>
<dbReference type="Pfam" id="PF25152">
    <property type="entry name" value="CD59"/>
    <property type="match status" value="1"/>
</dbReference>
<name>G5BKJ5_HETGA</name>
<dbReference type="GO" id="GO:0001971">
    <property type="term" value="P:negative regulation of activation of membrane attack complex"/>
    <property type="evidence" value="ECO:0007669"/>
    <property type="project" value="TreeGrafter"/>
</dbReference>
<dbReference type="Proteomes" id="UP000006813">
    <property type="component" value="Unassembled WGS sequence"/>
</dbReference>
<dbReference type="GO" id="GO:0005886">
    <property type="term" value="C:plasma membrane"/>
    <property type="evidence" value="ECO:0007669"/>
    <property type="project" value="UniProtKB-SubCell"/>
</dbReference>
<dbReference type="PANTHER" id="PTHR10036:SF24">
    <property type="entry name" value="CD59 GLYCOPROTEIN"/>
    <property type="match status" value="1"/>
</dbReference>
<evidence type="ECO:0000256" key="6">
    <source>
        <dbReference type="ARBA" id="ARBA00023157"/>
    </source>
</evidence>
<comment type="subunit">
    <text evidence="2">Interacts with T-cell surface antigen CD2.</text>
</comment>
<evidence type="ECO:0000256" key="10">
    <source>
        <dbReference type="ARBA" id="ARBA00031590"/>
    </source>
</evidence>
<evidence type="ECO:0000256" key="11">
    <source>
        <dbReference type="ARBA" id="ARBA00031867"/>
    </source>
</evidence>
<evidence type="ECO:0000256" key="12">
    <source>
        <dbReference type="SAM" id="SignalP"/>
    </source>
</evidence>
<evidence type="ECO:0000259" key="13">
    <source>
        <dbReference type="SMART" id="SM00134"/>
    </source>
</evidence>
<evidence type="ECO:0000256" key="5">
    <source>
        <dbReference type="ARBA" id="ARBA00023136"/>
    </source>
</evidence>
<evidence type="ECO:0000313" key="15">
    <source>
        <dbReference type="Proteomes" id="UP000006813"/>
    </source>
</evidence>
<feature type="non-terminal residue" evidence="14">
    <location>
        <position position="1"/>
    </location>
</feature>
<evidence type="ECO:0000256" key="2">
    <source>
        <dbReference type="ARBA" id="ARBA00011481"/>
    </source>
</evidence>
<dbReference type="SUPFAM" id="SSF57302">
    <property type="entry name" value="Snake toxin-like"/>
    <property type="match status" value="1"/>
</dbReference>
<keyword evidence="3" id="KW-0336">GPI-anchor</keyword>
<dbReference type="GO" id="GO:0098552">
    <property type="term" value="C:side of membrane"/>
    <property type="evidence" value="ECO:0007669"/>
    <property type="project" value="UniProtKB-KW"/>
</dbReference>
<dbReference type="FunCoup" id="G5BKJ5">
    <property type="interactions" value="255"/>
</dbReference>
<dbReference type="CDD" id="cd23554">
    <property type="entry name" value="TFP_LU_ECD_CD59"/>
    <property type="match status" value="1"/>
</dbReference>
<evidence type="ECO:0000256" key="9">
    <source>
        <dbReference type="ARBA" id="ARBA00029920"/>
    </source>
</evidence>
<feature type="chain" id="PRO_5003474430" description="MAC-inhibitory protein" evidence="12">
    <location>
        <begin position="19"/>
        <end position="113"/>
    </location>
</feature>